<dbReference type="InterPro" id="IPR000150">
    <property type="entry name" value="Cof"/>
</dbReference>
<organism evidence="1 2">
    <name type="scientific">Promethearchaeum syntrophicum</name>
    <dbReference type="NCBI Taxonomy" id="2594042"/>
    <lineage>
        <taxon>Archaea</taxon>
        <taxon>Promethearchaeati</taxon>
        <taxon>Promethearchaeota</taxon>
        <taxon>Promethearchaeia</taxon>
        <taxon>Promethearchaeales</taxon>
        <taxon>Promethearchaeaceae</taxon>
        <taxon>Promethearchaeum</taxon>
    </lineage>
</organism>
<protein>
    <submittedName>
        <fullName evidence="1">Cof-type HAD-IIB family hydrolase</fullName>
    </submittedName>
</protein>
<dbReference type="InterPro" id="IPR006379">
    <property type="entry name" value="HAD-SF_hydro_IIB"/>
</dbReference>
<dbReference type="Gene3D" id="3.40.50.1000">
    <property type="entry name" value="HAD superfamily/HAD-like"/>
    <property type="match status" value="1"/>
</dbReference>
<keyword evidence="1" id="KW-0378">Hydrolase</keyword>
<proteinExistence type="predicted"/>
<reference evidence="1 2" key="2">
    <citation type="journal article" date="2024" name="Int. J. Syst. Evol. Microbiol.">
        <title>Promethearchaeum syntrophicum gen. nov., sp. nov., an anaerobic, obligately syntrophic archaeon, the first isolate of the lineage 'Asgard' archaea, and proposal of the new archaeal phylum Promethearchaeota phyl. nov. and kingdom Promethearchaeati regn. nov.</title>
        <authorList>
            <person name="Imachi H."/>
            <person name="Nobu M.K."/>
            <person name="Kato S."/>
            <person name="Takaki Y."/>
            <person name="Miyazaki M."/>
            <person name="Miyata M."/>
            <person name="Ogawara M."/>
            <person name="Saito Y."/>
            <person name="Sakai S."/>
            <person name="Tahara Y.O."/>
            <person name="Takano Y."/>
            <person name="Tasumi E."/>
            <person name="Uematsu K."/>
            <person name="Yoshimura T."/>
            <person name="Itoh T."/>
            <person name="Ohkuma M."/>
            <person name="Takai K."/>
        </authorList>
    </citation>
    <scope>NUCLEOTIDE SEQUENCE [LARGE SCALE GENOMIC DNA]</scope>
    <source>
        <strain evidence="1 2">MK-D1</strain>
    </source>
</reference>
<dbReference type="GO" id="GO:0000287">
    <property type="term" value="F:magnesium ion binding"/>
    <property type="evidence" value="ECO:0007669"/>
    <property type="project" value="TreeGrafter"/>
</dbReference>
<dbReference type="NCBIfam" id="TIGR01484">
    <property type="entry name" value="HAD-SF-IIB"/>
    <property type="match status" value="1"/>
</dbReference>
<dbReference type="Pfam" id="PF08282">
    <property type="entry name" value="Hydrolase_3"/>
    <property type="match status" value="1"/>
</dbReference>
<evidence type="ECO:0000313" key="2">
    <source>
        <dbReference type="Proteomes" id="UP000321408"/>
    </source>
</evidence>
<keyword evidence="2" id="KW-1185">Reference proteome</keyword>
<dbReference type="PROSITE" id="PS01228">
    <property type="entry name" value="COF_1"/>
    <property type="match status" value="1"/>
</dbReference>
<dbReference type="Gene3D" id="3.30.1240.10">
    <property type="match status" value="1"/>
</dbReference>
<dbReference type="PANTHER" id="PTHR10000">
    <property type="entry name" value="PHOSPHOSERINE PHOSPHATASE"/>
    <property type="match status" value="1"/>
</dbReference>
<gene>
    <name evidence="1" type="ORF">DSAG12_02436</name>
</gene>
<accession>A0A5B9DD13</accession>
<dbReference type="RefSeq" id="WP_147663479.1">
    <property type="nucleotide sequence ID" value="NZ_CP042905.2"/>
</dbReference>
<dbReference type="PANTHER" id="PTHR10000:SF8">
    <property type="entry name" value="HAD SUPERFAMILY HYDROLASE-LIKE, TYPE 3"/>
    <property type="match status" value="1"/>
</dbReference>
<dbReference type="KEGG" id="psyt:DSAG12_02436"/>
<dbReference type="NCBIfam" id="TIGR00099">
    <property type="entry name" value="Cof-subfamily"/>
    <property type="match status" value="1"/>
</dbReference>
<evidence type="ECO:0000313" key="1">
    <source>
        <dbReference type="EMBL" id="QEE16606.1"/>
    </source>
</evidence>
<dbReference type="GeneID" id="41330422"/>
<dbReference type="InterPro" id="IPR036412">
    <property type="entry name" value="HAD-like_sf"/>
</dbReference>
<dbReference type="Proteomes" id="UP000321408">
    <property type="component" value="Chromosome"/>
</dbReference>
<dbReference type="EMBL" id="CP042905">
    <property type="protein sequence ID" value="QEE16606.1"/>
    <property type="molecule type" value="Genomic_DNA"/>
</dbReference>
<name>A0A5B9DD13_9ARCH</name>
<reference evidence="1 2" key="1">
    <citation type="journal article" date="2020" name="Nature">
        <title>Isolation of an archaeon at the prokaryote-eukaryote interface.</title>
        <authorList>
            <person name="Imachi H."/>
            <person name="Nobu M.K."/>
            <person name="Nakahara N."/>
            <person name="Morono Y."/>
            <person name="Ogawara M."/>
            <person name="Takaki Y."/>
            <person name="Takano Y."/>
            <person name="Uematsu K."/>
            <person name="Ikuta T."/>
            <person name="Ito M."/>
            <person name="Matsui Y."/>
            <person name="Miyazaki M."/>
            <person name="Murata K."/>
            <person name="Saito Y."/>
            <person name="Sakai S."/>
            <person name="Song C."/>
            <person name="Tasumi E."/>
            <person name="Yamanaka Y."/>
            <person name="Yamaguchi T."/>
            <person name="Kamagata Y."/>
            <person name="Tamaki H."/>
            <person name="Takai K."/>
        </authorList>
    </citation>
    <scope>NUCLEOTIDE SEQUENCE [LARGE SCALE GENOMIC DNA]</scope>
    <source>
        <strain evidence="1 2">MK-D1</strain>
    </source>
</reference>
<dbReference type="GO" id="GO:0005829">
    <property type="term" value="C:cytosol"/>
    <property type="evidence" value="ECO:0007669"/>
    <property type="project" value="TreeGrafter"/>
</dbReference>
<dbReference type="SUPFAM" id="SSF56784">
    <property type="entry name" value="HAD-like"/>
    <property type="match status" value="1"/>
</dbReference>
<dbReference type="AlphaFoldDB" id="A0A5B9DD13"/>
<dbReference type="OrthoDB" id="120822at2157"/>
<sequence length="277" mass="32072">MKNSTLIISDLDGTLLNEIGELNPYTISIINRLIGKGYLFSVATARALESARPLVQSLNINIPFILHNGVSIWDPISEKYLRHLFINNNLISNLIEIFYNNHLNPFLYGINSRNENKVYYTQLTNDAERFYVEDRLLRNDPRFQKVKTLPWKDIKIHEINVLGLKSEIFPIARKLMKKEEYGIHYSEDIYAPGFYRLEITHPSANKKNALNYLKDILKFHNLICFGDANNDIPMFEIADEKYAVENAVSSLKKISTKIIQSNLDDGVARFLEEKFLN</sequence>
<dbReference type="GO" id="GO:0016791">
    <property type="term" value="F:phosphatase activity"/>
    <property type="evidence" value="ECO:0007669"/>
    <property type="project" value="TreeGrafter"/>
</dbReference>
<dbReference type="InterPro" id="IPR023214">
    <property type="entry name" value="HAD_sf"/>
</dbReference>